<dbReference type="Proteomes" id="UP000660745">
    <property type="component" value="Unassembled WGS sequence"/>
</dbReference>
<protein>
    <submittedName>
        <fullName evidence="4">FAD-dependent oxidoreductase</fullName>
    </submittedName>
</protein>
<dbReference type="InterPro" id="IPR036188">
    <property type="entry name" value="FAD/NAD-bd_sf"/>
</dbReference>
<organism evidence="4 5">
    <name type="scientific">Nonomuraea glycinis</name>
    <dbReference type="NCBI Taxonomy" id="2047744"/>
    <lineage>
        <taxon>Bacteria</taxon>
        <taxon>Bacillati</taxon>
        <taxon>Actinomycetota</taxon>
        <taxon>Actinomycetes</taxon>
        <taxon>Streptosporangiales</taxon>
        <taxon>Streptosporangiaceae</taxon>
        <taxon>Nonomuraea</taxon>
    </lineage>
</organism>
<name>A0A918AAA5_9ACTN</name>
<feature type="domain" description="FAD-binding" evidence="3">
    <location>
        <begin position="2"/>
        <end position="338"/>
    </location>
</feature>
<gene>
    <name evidence="4" type="ORF">GCM10012278_57490</name>
</gene>
<evidence type="ECO:0000256" key="2">
    <source>
        <dbReference type="ARBA" id="ARBA00023033"/>
    </source>
</evidence>
<evidence type="ECO:0000313" key="5">
    <source>
        <dbReference type="Proteomes" id="UP000660745"/>
    </source>
</evidence>
<keyword evidence="2" id="KW-0503">Monooxygenase</keyword>
<dbReference type="Pfam" id="PF01494">
    <property type="entry name" value="FAD_binding_3"/>
    <property type="match status" value="1"/>
</dbReference>
<accession>A0A918AAA5</accession>
<dbReference type="SUPFAM" id="SSF51905">
    <property type="entry name" value="FAD/NAD(P)-binding domain"/>
    <property type="match status" value="1"/>
</dbReference>
<dbReference type="AlphaFoldDB" id="A0A918AAA5"/>
<reference evidence="4" key="2">
    <citation type="submission" date="2020-09" db="EMBL/GenBank/DDBJ databases">
        <authorList>
            <person name="Sun Q."/>
            <person name="Zhou Y."/>
        </authorList>
    </citation>
    <scope>NUCLEOTIDE SEQUENCE</scope>
    <source>
        <strain evidence="4">CGMCC 4.7430</strain>
    </source>
</reference>
<dbReference type="Gene3D" id="3.50.50.60">
    <property type="entry name" value="FAD/NAD(P)-binding domain"/>
    <property type="match status" value="1"/>
</dbReference>
<keyword evidence="5" id="KW-1185">Reference proteome</keyword>
<dbReference type="PANTHER" id="PTHR13789:SF309">
    <property type="entry name" value="PUTATIVE (AFU_ORTHOLOGUE AFUA_6G14510)-RELATED"/>
    <property type="match status" value="1"/>
</dbReference>
<dbReference type="GO" id="GO:0071949">
    <property type="term" value="F:FAD binding"/>
    <property type="evidence" value="ECO:0007669"/>
    <property type="project" value="InterPro"/>
</dbReference>
<keyword evidence="1" id="KW-0560">Oxidoreductase</keyword>
<evidence type="ECO:0000259" key="3">
    <source>
        <dbReference type="Pfam" id="PF01494"/>
    </source>
</evidence>
<dbReference type="PRINTS" id="PR00420">
    <property type="entry name" value="RNGMNOXGNASE"/>
</dbReference>
<reference evidence="4" key="1">
    <citation type="journal article" date="2014" name="Int. J. Syst. Evol. Microbiol.">
        <title>Complete genome sequence of Corynebacterium casei LMG S-19264T (=DSM 44701T), isolated from a smear-ripened cheese.</title>
        <authorList>
            <consortium name="US DOE Joint Genome Institute (JGI-PGF)"/>
            <person name="Walter F."/>
            <person name="Albersmeier A."/>
            <person name="Kalinowski J."/>
            <person name="Ruckert C."/>
        </authorList>
    </citation>
    <scope>NUCLEOTIDE SEQUENCE</scope>
    <source>
        <strain evidence="4">CGMCC 4.7430</strain>
    </source>
</reference>
<dbReference type="EMBL" id="BMNK01000011">
    <property type="protein sequence ID" value="GGP11897.1"/>
    <property type="molecule type" value="Genomic_DNA"/>
</dbReference>
<sequence length="398" mass="42858">MGGGIAGSLSAIALHKAGITSVVHEAYDRSADHVGAFLTLAVNALDALRALDLDLDGVGFDTPKITLTSGSGRKLGELPYGTAVSEGAKSRTVKRADLYRALRDEAVRRGVRIEYGKRLVEAETTGGRVLARFADGGTATGDLLIGADGLRSRTREIIDPHAPGARYAGLLNTGGYARGVSTGSEPGTMHAIFGKRCFFVYTVDPYGEVWWMAQPARADEPAPGELAAITPEEWRARLIDLFRHDRGPAVDLITATGEIFTGWNTYDLPTVPRWHRDRMIVIGDAAHATSSSIGQGAAMAIEDTVVLAKCLRDGPDVDSAFTTYERARRGRVERVVEQGKRTGEWKALGPLTRGVRDLVMGLAMKRMARTGDDPSGWIYDHHLDWDAPVIGRAVGGRP</sequence>
<dbReference type="GO" id="GO:0004497">
    <property type="term" value="F:monooxygenase activity"/>
    <property type="evidence" value="ECO:0007669"/>
    <property type="project" value="UniProtKB-KW"/>
</dbReference>
<evidence type="ECO:0000256" key="1">
    <source>
        <dbReference type="ARBA" id="ARBA00023002"/>
    </source>
</evidence>
<comment type="caution">
    <text evidence="4">The sequence shown here is derived from an EMBL/GenBank/DDBJ whole genome shotgun (WGS) entry which is preliminary data.</text>
</comment>
<dbReference type="InterPro" id="IPR050493">
    <property type="entry name" value="FAD-dep_Monooxygenase_BioMet"/>
</dbReference>
<dbReference type="InterPro" id="IPR002938">
    <property type="entry name" value="FAD-bd"/>
</dbReference>
<proteinExistence type="predicted"/>
<dbReference type="PANTHER" id="PTHR13789">
    <property type="entry name" value="MONOOXYGENASE"/>
    <property type="match status" value="1"/>
</dbReference>
<evidence type="ECO:0000313" key="4">
    <source>
        <dbReference type="EMBL" id="GGP11897.1"/>
    </source>
</evidence>